<comment type="caution">
    <text evidence="2">The sequence shown here is derived from an EMBL/GenBank/DDBJ whole genome shotgun (WGS) entry which is preliminary data.</text>
</comment>
<name>A0ABS5Y0U4_9CYAN</name>
<dbReference type="Gene3D" id="1.25.40.10">
    <property type="entry name" value="Tetratricopeptide repeat domain"/>
    <property type="match status" value="2"/>
</dbReference>
<evidence type="ECO:0000256" key="1">
    <source>
        <dbReference type="SAM" id="MobiDB-lite"/>
    </source>
</evidence>
<gene>
    <name evidence="2" type="ORF">IXB28_04400</name>
</gene>
<dbReference type="InterPro" id="IPR011990">
    <property type="entry name" value="TPR-like_helical_dom_sf"/>
</dbReference>
<dbReference type="Proteomes" id="UP001196661">
    <property type="component" value="Unassembled WGS sequence"/>
</dbReference>
<evidence type="ECO:0000313" key="3">
    <source>
        <dbReference type="Proteomes" id="UP001196661"/>
    </source>
</evidence>
<dbReference type="RefSeq" id="WP_215617320.1">
    <property type="nucleotide sequence ID" value="NZ_JADOER010000004.1"/>
</dbReference>
<protein>
    <submittedName>
        <fullName evidence="2">Tetratricopeptide repeat protein</fullName>
    </submittedName>
</protein>
<proteinExistence type="predicted"/>
<dbReference type="Pfam" id="PF13374">
    <property type="entry name" value="TPR_10"/>
    <property type="match status" value="1"/>
</dbReference>
<keyword evidence="3" id="KW-1185">Reference proteome</keyword>
<dbReference type="PANTHER" id="PTHR19959">
    <property type="entry name" value="KINESIN LIGHT CHAIN"/>
    <property type="match status" value="1"/>
</dbReference>
<dbReference type="SUPFAM" id="SSF48452">
    <property type="entry name" value="TPR-like"/>
    <property type="match status" value="1"/>
</dbReference>
<accession>A0ABS5Y0U4</accession>
<organism evidence="2 3">
    <name type="scientific">Leptothoe kymatousa TAU-MAC 1615</name>
    <dbReference type="NCBI Taxonomy" id="2364775"/>
    <lineage>
        <taxon>Bacteria</taxon>
        <taxon>Bacillati</taxon>
        <taxon>Cyanobacteriota</taxon>
        <taxon>Cyanophyceae</taxon>
        <taxon>Nodosilineales</taxon>
        <taxon>Cymatolegaceae</taxon>
        <taxon>Leptothoe</taxon>
        <taxon>Leptothoe kymatousa</taxon>
    </lineage>
</organism>
<sequence>MVATQLRTRQVLGLNQRQYEGLKTSLQLNLRRQLLIAVCDSDTLQHQLVDRLRSDLATLSPALDDFGSVAIEQLTFDPRQPDLVVQLVHWLKQAPKPTPHLQVVGLEAMTHQSMRSQNHFLRSLENIQSLLPHLDSSLVIWVSWPWYRTLEKSAPEFWQWRSGVFTFVSEPVNGVPESAATPMVNGLYGETPTSEPDADIWQILSEDLAQLDRASGAQQETQTVPQEGRSVAADGPAPAGGTNIINLENPLEFLAQRESEGADAAELVEGYRTLGHHYRDVIEAGTITPNLLDIAIATFDRYLHWLPEGDTQRAAGLNDLGTLHWLQAQHQRDRTALVAGMKHSADLYKTGLQYADADGEISSRLHGNLGAVYSALANYDDSVTHLKAAVNAYRQALPFSSIETAPEEYGMLQNSLGSVYWKLAYYEQPKSYLHRAIAAYNEALRCHNPETSPLDYAAVQNNLGIAYWSLSRHERPIFLLKHAIAAYRDALNYRTPATDAAACASTYNNLGTAFWELANHPEAPADPQGRYKQNAVIAYEAALKASELAPSSLDLASIRHCLGSIYDKMARGMETDPELVAAHLTRALEHYVVALKTTPKEAATYEPMFKSLVRNVSSHYELLGMDGQKQAMNQVPAELLPEVMLKV</sequence>
<dbReference type="PANTHER" id="PTHR19959:SF119">
    <property type="entry name" value="FUNGAL LIPASE-LIKE DOMAIN-CONTAINING PROTEIN"/>
    <property type="match status" value="1"/>
</dbReference>
<feature type="compositionally biased region" description="Polar residues" evidence="1">
    <location>
        <begin position="216"/>
        <end position="225"/>
    </location>
</feature>
<feature type="region of interest" description="Disordered" evidence="1">
    <location>
        <begin position="214"/>
        <end position="239"/>
    </location>
</feature>
<dbReference type="EMBL" id="JADOER010000004">
    <property type="protein sequence ID" value="MBT9311436.1"/>
    <property type="molecule type" value="Genomic_DNA"/>
</dbReference>
<reference evidence="2 3" key="1">
    <citation type="journal article" date="2021" name="Mar. Drugs">
        <title>Genome Reduction and Secondary Metabolism of the Marine Sponge-Associated Cyanobacterium Leptothoe.</title>
        <authorList>
            <person name="Konstantinou D."/>
            <person name="Popin R.V."/>
            <person name="Fewer D.P."/>
            <person name="Sivonen K."/>
            <person name="Gkelis S."/>
        </authorList>
    </citation>
    <scope>NUCLEOTIDE SEQUENCE [LARGE SCALE GENOMIC DNA]</scope>
    <source>
        <strain evidence="2 3">TAU-MAC 1615</strain>
    </source>
</reference>
<evidence type="ECO:0000313" key="2">
    <source>
        <dbReference type="EMBL" id="MBT9311436.1"/>
    </source>
</evidence>